<dbReference type="GO" id="GO:0030378">
    <property type="term" value="F:serine racemase activity"/>
    <property type="evidence" value="ECO:0007669"/>
    <property type="project" value="TreeGrafter"/>
</dbReference>
<dbReference type="SUPFAM" id="SSF53686">
    <property type="entry name" value="Tryptophan synthase beta subunit-like PLP-dependent enzymes"/>
    <property type="match status" value="1"/>
</dbReference>
<comment type="caution">
    <text evidence="14">The sequence shown here is derived from an EMBL/GenBank/DDBJ whole genome shotgun (WGS) entry which is preliminary data.</text>
</comment>
<dbReference type="GO" id="GO:0070179">
    <property type="term" value="P:D-serine biosynthetic process"/>
    <property type="evidence" value="ECO:0007669"/>
    <property type="project" value="TreeGrafter"/>
</dbReference>
<evidence type="ECO:0000256" key="8">
    <source>
        <dbReference type="ARBA" id="ARBA00022842"/>
    </source>
</evidence>
<keyword evidence="15" id="KW-1185">Reference proteome</keyword>
<protein>
    <recommendedName>
        <fullName evidence="7">threonine ammonia-lyase</fullName>
        <ecNumber evidence="7">4.3.1.19</ecNumber>
    </recommendedName>
    <alternativeName>
        <fullName evidence="12">Threonine deaminase</fullName>
    </alternativeName>
</protein>
<proteinExistence type="inferred from homology"/>
<dbReference type="NCBIfam" id="NF005454">
    <property type="entry name" value="PRK07048.1"/>
    <property type="match status" value="1"/>
</dbReference>
<feature type="domain" description="Tryptophan synthase beta chain-like PALP" evidence="13">
    <location>
        <begin position="25"/>
        <end position="309"/>
    </location>
</feature>
<comment type="cofactor">
    <cofactor evidence="5">
        <name>Mg(2+)</name>
        <dbReference type="ChEBI" id="CHEBI:18420"/>
    </cofactor>
</comment>
<accession>A0A9Q3Z4J3</accession>
<dbReference type="Proteomes" id="UP001108029">
    <property type="component" value="Unassembled WGS sequence"/>
</dbReference>
<evidence type="ECO:0000256" key="3">
    <source>
        <dbReference type="ARBA" id="ARBA00001933"/>
    </source>
</evidence>
<dbReference type="Pfam" id="PF00291">
    <property type="entry name" value="PALP"/>
    <property type="match status" value="1"/>
</dbReference>
<reference evidence="14" key="1">
    <citation type="submission" date="2021-12" db="EMBL/GenBank/DDBJ databases">
        <authorList>
            <person name="Lee J.-H."/>
            <person name="Kim S.-B."/>
        </authorList>
    </citation>
    <scope>NUCLEOTIDE SEQUENCE</scope>
    <source>
        <strain evidence="14">NR30</strain>
    </source>
</reference>
<dbReference type="CDD" id="cd01562">
    <property type="entry name" value="Thr-dehyd"/>
    <property type="match status" value="1"/>
</dbReference>
<keyword evidence="10 14" id="KW-0456">Lyase</keyword>
<evidence type="ECO:0000256" key="10">
    <source>
        <dbReference type="ARBA" id="ARBA00023239"/>
    </source>
</evidence>
<dbReference type="GO" id="GO:0000287">
    <property type="term" value="F:magnesium ion binding"/>
    <property type="evidence" value="ECO:0007669"/>
    <property type="project" value="TreeGrafter"/>
</dbReference>
<dbReference type="PROSITE" id="PS00165">
    <property type="entry name" value="DEHYDRATASE_SER_THR"/>
    <property type="match status" value="1"/>
</dbReference>
<dbReference type="InterPro" id="IPR001926">
    <property type="entry name" value="TrpB-like_PALP"/>
</dbReference>
<dbReference type="GO" id="GO:0005524">
    <property type="term" value="F:ATP binding"/>
    <property type="evidence" value="ECO:0007669"/>
    <property type="project" value="TreeGrafter"/>
</dbReference>
<dbReference type="GO" id="GO:0030170">
    <property type="term" value="F:pyridoxal phosphate binding"/>
    <property type="evidence" value="ECO:0007669"/>
    <property type="project" value="InterPro"/>
</dbReference>
<evidence type="ECO:0000256" key="5">
    <source>
        <dbReference type="ARBA" id="ARBA00001946"/>
    </source>
</evidence>
<organism evidence="14 15">
    <name type="scientific">Streptomyces guryensis</name>
    <dbReference type="NCBI Taxonomy" id="2886947"/>
    <lineage>
        <taxon>Bacteria</taxon>
        <taxon>Bacillati</taxon>
        <taxon>Actinomycetota</taxon>
        <taxon>Actinomycetes</taxon>
        <taxon>Kitasatosporales</taxon>
        <taxon>Streptomycetaceae</taxon>
        <taxon>Streptomyces</taxon>
    </lineage>
</organism>
<dbReference type="FunFam" id="3.40.50.1100:FF:000007">
    <property type="entry name" value="L-threonine dehydratase catabolic TdcB"/>
    <property type="match status" value="1"/>
</dbReference>
<dbReference type="GO" id="GO:0018114">
    <property type="term" value="F:threonine racemase activity"/>
    <property type="evidence" value="ECO:0007669"/>
    <property type="project" value="TreeGrafter"/>
</dbReference>
<dbReference type="FunFam" id="3.40.50.1100:FF:000005">
    <property type="entry name" value="Threonine dehydratase catabolic"/>
    <property type="match status" value="1"/>
</dbReference>
<comment type="similarity">
    <text evidence="6">Belongs to the serine/threonine dehydratase family.</text>
</comment>
<dbReference type="RefSeq" id="WP_232648442.1">
    <property type="nucleotide sequence ID" value="NZ_JAJSBI010000005.1"/>
</dbReference>
<sequence>MTTTTPPVTLDAVREAADRLKGVAHRTPVLRSRTLDELVGAEVLLKCENFQRVGAFKFRGAYNAASRLAPGQLARGIAAYSSGNHAQAVALAARELGTTAVIVMPEDAPRSKVDATLGYGAEIVTYDRYTEDRVAVGEALAAERGLALIPPYEHPHVMAGQGTAALELLEEAGELDALIVPVGGGGLIAGSATAAKALHPGIRVLGVEPEAGDDTKRSLEAGRRVSIEVPRTIADGQALHTPGELTFSVNRRLVDGICLVSDDEIRDAMRFAFERLKIVVEPSGATPIAALLAGRAGSLPRRIGVIVSGGNVDADRFARLCGRATES</sequence>
<evidence type="ECO:0000313" key="15">
    <source>
        <dbReference type="Proteomes" id="UP001108029"/>
    </source>
</evidence>
<evidence type="ECO:0000256" key="4">
    <source>
        <dbReference type="ARBA" id="ARBA00001936"/>
    </source>
</evidence>
<evidence type="ECO:0000256" key="1">
    <source>
        <dbReference type="ARBA" id="ARBA00001274"/>
    </source>
</evidence>
<gene>
    <name evidence="14" type="ORF">LJ657_11930</name>
</gene>
<dbReference type="AlphaFoldDB" id="A0A9Q3Z4J3"/>
<evidence type="ECO:0000256" key="6">
    <source>
        <dbReference type="ARBA" id="ARBA00010869"/>
    </source>
</evidence>
<dbReference type="PANTHER" id="PTHR43050">
    <property type="entry name" value="SERINE / THREONINE RACEMASE FAMILY MEMBER"/>
    <property type="match status" value="1"/>
</dbReference>
<dbReference type="Gene3D" id="3.40.50.1100">
    <property type="match status" value="2"/>
</dbReference>
<dbReference type="InterPro" id="IPR000634">
    <property type="entry name" value="Ser/Thr_deHydtase_PyrdxlP-BS"/>
</dbReference>
<evidence type="ECO:0000256" key="12">
    <source>
        <dbReference type="ARBA" id="ARBA00031427"/>
    </source>
</evidence>
<comment type="cofactor">
    <cofactor evidence="2">
        <name>Ca(2+)</name>
        <dbReference type="ChEBI" id="CHEBI:29108"/>
    </cofactor>
</comment>
<comment type="catalytic activity">
    <reaction evidence="1">
        <text>L-threonine = 2-oxobutanoate + NH4(+)</text>
        <dbReference type="Rhea" id="RHEA:22108"/>
        <dbReference type="ChEBI" id="CHEBI:16763"/>
        <dbReference type="ChEBI" id="CHEBI:28938"/>
        <dbReference type="ChEBI" id="CHEBI:57926"/>
        <dbReference type="EC" id="4.3.1.19"/>
    </reaction>
</comment>
<dbReference type="EMBL" id="JAJSBI010000005">
    <property type="protein sequence ID" value="MCD9874376.1"/>
    <property type="molecule type" value="Genomic_DNA"/>
</dbReference>
<dbReference type="GO" id="GO:0003941">
    <property type="term" value="F:L-serine ammonia-lyase activity"/>
    <property type="evidence" value="ECO:0007669"/>
    <property type="project" value="TreeGrafter"/>
</dbReference>
<evidence type="ECO:0000256" key="2">
    <source>
        <dbReference type="ARBA" id="ARBA00001913"/>
    </source>
</evidence>
<dbReference type="InterPro" id="IPR036052">
    <property type="entry name" value="TrpB-like_PALP_sf"/>
</dbReference>
<keyword evidence="9" id="KW-0663">Pyridoxal phosphate</keyword>
<evidence type="ECO:0000256" key="9">
    <source>
        <dbReference type="ARBA" id="ARBA00022898"/>
    </source>
</evidence>
<comment type="function">
    <text evidence="11">Catalyzes the anaerobic formation of alpha-ketobutyrate and ammonia from threonine in a two-step reaction. The first step involved a dehydration of threonine and a production of enamine intermediates (aminocrotonate), which tautomerizes to its imine form (iminobutyrate). Both intermediates are unstable and short-lived. The second step is the nonenzymatic hydrolysis of the enamine/imine intermediates to form 2-ketobutyrate and free ammonia. In the low water environment of the cell, the second step is accelerated by RidA.</text>
</comment>
<evidence type="ECO:0000259" key="13">
    <source>
        <dbReference type="Pfam" id="PF00291"/>
    </source>
</evidence>
<comment type="cofactor">
    <cofactor evidence="3">
        <name>pyridoxal 5'-phosphate</name>
        <dbReference type="ChEBI" id="CHEBI:597326"/>
    </cofactor>
</comment>
<evidence type="ECO:0000256" key="11">
    <source>
        <dbReference type="ARBA" id="ARBA00025527"/>
    </source>
</evidence>
<name>A0A9Q3Z4J3_9ACTN</name>
<evidence type="ECO:0000313" key="14">
    <source>
        <dbReference type="EMBL" id="MCD9874376.1"/>
    </source>
</evidence>
<keyword evidence="8" id="KW-0460">Magnesium</keyword>
<dbReference type="GO" id="GO:0004794">
    <property type="term" value="F:threonine deaminase activity"/>
    <property type="evidence" value="ECO:0007669"/>
    <property type="project" value="UniProtKB-EC"/>
</dbReference>
<dbReference type="PANTHER" id="PTHR43050:SF1">
    <property type="entry name" value="SERINE RACEMASE"/>
    <property type="match status" value="1"/>
</dbReference>
<dbReference type="EC" id="4.3.1.19" evidence="7"/>
<comment type="cofactor">
    <cofactor evidence="4">
        <name>Mn(2+)</name>
        <dbReference type="ChEBI" id="CHEBI:29035"/>
    </cofactor>
</comment>
<evidence type="ECO:0000256" key="7">
    <source>
        <dbReference type="ARBA" id="ARBA00012096"/>
    </source>
</evidence>